<accession>A0A6L2LQE5</accession>
<dbReference type="AlphaFoldDB" id="A0A6L2LQE5"/>
<sequence length="703" mass="80534">DKEVNMTARDYDDALVCCIDNTIDDRIMDSGTLFHATYCKEKLERYIPGLKKRLIYVGQLDEKGYHIGFGDQQWKVTKGSLVVARGNKRGSIYMVEGMKILASKGRIPNLQKAIVGFCEPCVLGKQKKVSFVKSGNIRKLQRLKLVHTDVYGLTSIASIGGSCYYVTLIDDSNRKVLVYFLMKWKATVENETNLQDSKSHKVVWRKDVTFNEDSLYGAKAATYSSNLTKPNQKDQVVLEDLPKNLANKSIVIEHGLSSEITQSPDGSSDTSEGSKNSGSFKDSRRSYKEDSEDKASSEKGRAGYKRYAMDHCCYLKKVGSSSIILLLYVDDMLVTGSNMEKIKKLKRELYQEFKMKDLGPIKNILGMSIIKDRMKVGSVMYTTMCTRLDIAHAVGVVCRFMSNPRKEHWKAIKWLLRYLKGTSMVTRCFCKKEVVLEGFSDLDYRGCLDSGESTTSYVFTVGGIEVSWMSRIQKCVAMLTIEYEYMVIIEAGKELVWLKNFLKEIDRDQTECVLFCDNKSAIHLVKNPMFHGQTKHIKIRYHYIRELVSEGTLSLKKILEAKNPTDMLTKAEVRENRLIGLEMVQETTNKVAMIKDKLKVARDHQKSYADNRRKPLELKLKYLADANLLVPLKEVKVEKTLRFVKEPKEIMDREVKKLKRSRVAIVKVRWNSKRAPEFIWVREDFMKAKYLNLFAKRVDGSTS</sequence>
<feature type="domain" description="Reverse transcriptase Ty1/copia-type" evidence="2">
    <location>
        <begin position="303"/>
        <end position="372"/>
    </location>
</feature>
<dbReference type="PANTHER" id="PTHR11439">
    <property type="entry name" value="GAG-POL-RELATED RETROTRANSPOSON"/>
    <property type="match status" value="1"/>
</dbReference>
<dbReference type="InterPro" id="IPR013103">
    <property type="entry name" value="RVT_2"/>
</dbReference>
<dbReference type="EMBL" id="BKCJ010004831">
    <property type="protein sequence ID" value="GEU63349.1"/>
    <property type="molecule type" value="Genomic_DNA"/>
</dbReference>
<comment type="caution">
    <text evidence="3">The sequence shown here is derived from an EMBL/GenBank/DDBJ whole genome shotgun (WGS) entry which is preliminary data.</text>
</comment>
<dbReference type="SUPFAM" id="SSF56672">
    <property type="entry name" value="DNA/RNA polymerases"/>
    <property type="match status" value="1"/>
</dbReference>
<feature type="non-terminal residue" evidence="3">
    <location>
        <position position="1"/>
    </location>
</feature>
<dbReference type="InterPro" id="IPR043502">
    <property type="entry name" value="DNA/RNA_pol_sf"/>
</dbReference>
<dbReference type="Pfam" id="PF07727">
    <property type="entry name" value="RVT_2"/>
    <property type="match status" value="1"/>
</dbReference>
<dbReference type="CDD" id="cd09272">
    <property type="entry name" value="RNase_HI_RT_Ty1"/>
    <property type="match status" value="1"/>
</dbReference>
<gene>
    <name evidence="3" type="ORF">Tci_035327</name>
</gene>
<feature type="compositionally biased region" description="Polar residues" evidence="1">
    <location>
        <begin position="259"/>
        <end position="280"/>
    </location>
</feature>
<proteinExistence type="predicted"/>
<evidence type="ECO:0000313" key="3">
    <source>
        <dbReference type="EMBL" id="GEU63349.1"/>
    </source>
</evidence>
<name>A0A6L2LQE5_TANCI</name>
<evidence type="ECO:0000259" key="2">
    <source>
        <dbReference type="Pfam" id="PF07727"/>
    </source>
</evidence>
<protein>
    <submittedName>
        <fullName evidence="3">Retrovirus-related Pol polyprotein from transposon TNT 1-94</fullName>
    </submittedName>
</protein>
<dbReference type="PANTHER" id="PTHR11439:SF467">
    <property type="entry name" value="INTEGRASE CATALYTIC DOMAIN-CONTAINING PROTEIN"/>
    <property type="match status" value="1"/>
</dbReference>
<feature type="region of interest" description="Disordered" evidence="1">
    <location>
        <begin position="259"/>
        <end position="299"/>
    </location>
</feature>
<feature type="compositionally biased region" description="Basic and acidic residues" evidence="1">
    <location>
        <begin position="281"/>
        <end position="299"/>
    </location>
</feature>
<reference evidence="3" key="1">
    <citation type="journal article" date="2019" name="Sci. Rep.">
        <title>Draft genome of Tanacetum cinerariifolium, the natural source of mosquito coil.</title>
        <authorList>
            <person name="Yamashiro T."/>
            <person name="Shiraishi A."/>
            <person name="Satake H."/>
            <person name="Nakayama K."/>
        </authorList>
    </citation>
    <scope>NUCLEOTIDE SEQUENCE</scope>
</reference>
<organism evidence="3">
    <name type="scientific">Tanacetum cinerariifolium</name>
    <name type="common">Dalmatian daisy</name>
    <name type="synonym">Chrysanthemum cinerariifolium</name>
    <dbReference type="NCBI Taxonomy" id="118510"/>
    <lineage>
        <taxon>Eukaryota</taxon>
        <taxon>Viridiplantae</taxon>
        <taxon>Streptophyta</taxon>
        <taxon>Embryophyta</taxon>
        <taxon>Tracheophyta</taxon>
        <taxon>Spermatophyta</taxon>
        <taxon>Magnoliopsida</taxon>
        <taxon>eudicotyledons</taxon>
        <taxon>Gunneridae</taxon>
        <taxon>Pentapetalae</taxon>
        <taxon>asterids</taxon>
        <taxon>campanulids</taxon>
        <taxon>Asterales</taxon>
        <taxon>Asteraceae</taxon>
        <taxon>Asteroideae</taxon>
        <taxon>Anthemideae</taxon>
        <taxon>Anthemidinae</taxon>
        <taxon>Tanacetum</taxon>
    </lineage>
</organism>
<evidence type="ECO:0000256" key="1">
    <source>
        <dbReference type="SAM" id="MobiDB-lite"/>
    </source>
</evidence>